<evidence type="ECO:0000256" key="1">
    <source>
        <dbReference type="PROSITE-ProRule" id="PRU00176"/>
    </source>
</evidence>
<dbReference type="InterPro" id="IPR012677">
    <property type="entry name" value="Nucleotide-bd_a/b_plait_sf"/>
</dbReference>
<dbReference type="Gene3D" id="3.30.70.330">
    <property type="match status" value="1"/>
</dbReference>
<keyword evidence="1" id="KW-0694">RNA-binding</keyword>
<sequence length="427" mass="47880">MLRCFVPRRYITTSNAASYTRLSIPRLRRFSSFDGGTPQWPPFTTPPEALHNMRTSHGLTVCLHNIHPDAQTCEVIDTIMAGPIYRVEDLIENRARMVAVTFFDTKDAGAFVDDMTRHKTELFGRRLAFSWARGTAPTWNPNISRSITIWDRGKFGTGPELAEYLRPFGPIDRVALLDENGADRAFVTFLSSESGYWALRELQEAGATVNFMHDRSYVAASSRNKAIENCSQSVLIRGIPPQTTTSELFDVIRGGAVYRLAFAPGRDVAFVHFAEHTSAAYFLEHAVYRGVHLHGRRLNCLFLEHSGTIPRHLAQSFSLGASRCLLIEGVVNPDMLRSDCEHFGQVENITVSETTTSVSFVNIQHGITAFRLLPKRLSYEGLRVRFVKDPCAAPYDQDMTRAQSLQDELSSLLIPPGTEMPPPKRSK</sequence>
<dbReference type="AlphaFoldDB" id="A0AAW0EAL7"/>
<dbReference type="GO" id="GO:0003723">
    <property type="term" value="F:RNA binding"/>
    <property type="evidence" value="ECO:0007669"/>
    <property type="project" value="UniProtKB-UniRule"/>
</dbReference>
<name>A0AAW0EAL7_9AGAR</name>
<dbReference type="SUPFAM" id="SSF54928">
    <property type="entry name" value="RNA-binding domain, RBD"/>
    <property type="match status" value="2"/>
</dbReference>
<dbReference type="CDD" id="cd00590">
    <property type="entry name" value="RRM_SF"/>
    <property type="match status" value="1"/>
</dbReference>
<organism evidence="3 4">
    <name type="scientific">Favolaschia claudopus</name>
    <dbReference type="NCBI Taxonomy" id="2862362"/>
    <lineage>
        <taxon>Eukaryota</taxon>
        <taxon>Fungi</taxon>
        <taxon>Dikarya</taxon>
        <taxon>Basidiomycota</taxon>
        <taxon>Agaricomycotina</taxon>
        <taxon>Agaricomycetes</taxon>
        <taxon>Agaricomycetidae</taxon>
        <taxon>Agaricales</taxon>
        <taxon>Marasmiineae</taxon>
        <taxon>Mycenaceae</taxon>
        <taxon>Favolaschia</taxon>
    </lineage>
</organism>
<comment type="caution">
    <text evidence="3">The sequence shown here is derived from an EMBL/GenBank/DDBJ whole genome shotgun (WGS) entry which is preliminary data.</text>
</comment>
<dbReference type="Proteomes" id="UP001362999">
    <property type="component" value="Unassembled WGS sequence"/>
</dbReference>
<reference evidence="3 4" key="1">
    <citation type="journal article" date="2024" name="J Genomics">
        <title>Draft genome sequencing and assembly of Favolaschia claudopus CIRM-BRFM 2984 isolated from oak limbs.</title>
        <authorList>
            <person name="Navarro D."/>
            <person name="Drula E."/>
            <person name="Chaduli D."/>
            <person name="Cazenave R."/>
            <person name="Ahrendt S."/>
            <person name="Wang J."/>
            <person name="Lipzen A."/>
            <person name="Daum C."/>
            <person name="Barry K."/>
            <person name="Grigoriev I.V."/>
            <person name="Favel A."/>
            <person name="Rosso M.N."/>
            <person name="Martin F."/>
        </authorList>
    </citation>
    <scope>NUCLEOTIDE SEQUENCE [LARGE SCALE GENOMIC DNA]</scope>
    <source>
        <strain evidence="3 4">CIRM-BRFM 2984</strain>
    </source>
</reference>
<feature type="domain" description="RRM" evidence="2">
    <location>
        <begin position="232"/>
        <end position="305"/>
    </location>
</feature>
<dbReference type="PROSITE" id="PS50102">
    <property type="entry name" value="RRM"/>
    <property type="match status" value="1"/>
</dbReference>
<accession>A0AAW0EAL7</accession>
<dbReference type="EMBL" id="JAWWNJ010000002">
    <property type="protein sequence ID" value="KAK7061325.1"/>
    <property type="molecule type" value="Genomic_DNA"/>
</dbReference>
<proteinExistence type="predicted"/>
<gene>
    <name evidence="3" type="ORF">R3P38DRAFT_2828856</name>
</gene>
<evidence type="ECO:0000313" key="3">
    <source>
        <dbReference type="EMBL" id="KAK7061325.1"/>
    </source>
</evidence>
<dbReference type="InterPro" id="IPR000504">
    <property type="entry name" value="RRM_dom"/>
</dbReference>
<protein>
    <recommendedName>
        <fullName evidence="2">RRM domain-containing protein</fullName>
    </recommendedName>
</protein>
<dbReference type="InterPro" id="IPR035979">
    <property type="entry name" value="RBD_domain_sf"/>
</dbReference>
<keyword evidence="4" id="KW-1185">Reference proteome</keyword>
<evidence type="ECO:0000313" key="4">
    <source>
        <dbReference type="Proteomes" id="UP001362999"/>
    </source>
</evidence>
<evidence type="ECO:0000259" key="2">
    <source>
        <dbReference type="PROSITE" id="PS50102"/>
    </source>
</evidence>